<reference evidence="1" key="1">
    <citation type="submission" date="2015-01" db="EMBL/GenBank/DDBJ databases">
        <title>The Genome Sequence of Cladophialophora bantiana CBS 173.52.</title>
        <authorList>
            <consortium name="The Broad Institute Genomics Platform"/>
            <person name="Cuomo C."/>
            <person name="de Hoog S."/>
            <person name="Gorbushina A."/>
            <person name="Stielow B."/>
            <person name="Teixiera M."/>
            <person name="Abouelleil A."/>
            <person name="Chapman S.B."/>
            <person name="Priest M."/>
            <person name="Young S.K."/>
            <person name="Wortman J."/>
            <person name="Nusbaum C."/>
            <person name="Birren B."/>
        </authorList>
    </citation>
    <scope>NUCLEOTIDE SEQUENCE [LARGE SCALE GENOMIC DNA]</scope>
    <source>
        <strain evidence="1">CBS 173.52</strain>
    </source>
</reference>
<proteinExistence type="predicted"/>
<dbReference type="OrthoDB" id="4153395at2759"/>
<evidence type="ECO:0000313" key="1">
    <source>
        <dbReference type="EMBL" id="KIW87448.1"/>
    </source>
</evidence>
<dbReference type="AlphaFoldDB" id="A0A0D2H2B5"/>
<dbReference type="HOGENOM" id="CLU_2413303_0_0_1"/>
<evidence type="ECO:0000313" key="2">
    <source>
        <dbReference type="Proteomes" id="UP000053789"/>
    </source>
</evidence>
<protein>
    <submittedName>
        <fullName evidence="1">Uncharacterized protein</fullName>
    </submittedName>
</protein>
<dbReference type="VEuPathDB" id="FungiDB:Z519_12084"/>
<sequence>MVRLRLTNNQTGHGVNAEIPLVNHQQPISQFYASSFDSSGKFMINAAELTADFQGVEVVVNAGGQSVTLTTNQNSKQFNGLVDAAHGSILARKA</sequence>
<dbReference type="RefSeq" id="XP_016614117.1">
    <property type="nucleotide sequence ID" value="XM_016769792.1"/>
</dbReference>
<organism evidence="1 2">
    <name type="scientific">Cladophialophora bantiana (strain ATCC 10958 / CBS 173.52 / CDC B-1940 / NIH 8579)</name>
    <name type="common">Xylohypha bantiana</name>
    <dbReference type="NCBI Taxonomy" id="1442370"/>
    <lineage>
        <taxon>Eukaryota</taxon>
        <taxon>Fungi</taxon>
        <taxon>Dikarya</taxon>
        <taxon>Ascomycota</taxon>
        <taxon>Pezizomycotina</taxon>
        <taxon>Eurotiomycetes</taxon>
        <taxon>Chaetothyriomycetidae</taxon>
        <taxon>Chaetothyriales</taxon>
        <taxon>Herpotrichiellaceae</taxon>
        <taxon>Cladophialophora</taxon>
    </lineage>
</organism>
<dbReference type="Proteomes" id="UP000053789">
    <property type="component" value="Unassembled WGS sequence"/>
</dbReference>
<dbReference type="EMBL" id="KN847004">
    <property type="protein sequence ID" value="KIW87448.1"/>
    <property type="molecule type" value="Genomic_DNA"/>
</dbReference>
<dbReference type="GeneID" id="27705012"/>
<keyword evidence="2" id="KW-1185">Reference proteome</keyword>
<gene>
    <name evidence="1" type="ORF">Z519_12084</name>
</gene>
<accession>A0A0D2H2B5</accession>
<name>A0A0D2H2B5_CLAB1</name>